<dbReference type="Proteomes" id="UP000054466">
    <property type="component" value="Unassembled WGS sequence"/>
</dbReference>
<dbReference type="OrthoDB" id="10375194at2759"/>
<accession>A0A0D2DIE0</accession>
<keyword evidence="2" id="KW-1185">Reference proteome</keyword>
<evidence type="ECO:0000313" key="1">
    <source>
        <dbReference type="EMBL" id="KIW35469.1"/>
    </source>
</evidence>
<reference evidence="1 2" key="1">
    <citation type="submission" date="2015-01" db="EMBL/GenBank/DDBJ databases">
        <title>The Genome Sequence of Cladophialophora immunda CBS83496.</title>
        <authorList>
            <consortium name="The Broad Institute Genomics Platform"/>
            <person name="Cuomo C."/>
            <person name="de Hoog S."/>
            <person name="Gorbushina A."/>
            <person name="Stielow B."/>
            <person name="Teixiera M."/>
            <person name="Abouelleil A."/>
            <person name="Chapman S.B."/>
            <person name="Priest M."/>
            <person name="Young S.K."/>
            <person name="Wortman J."/>
            <person name="Nusbaum C."/>
            <person name="Birren B."/>
        </authorList>
    </citation>
    <scope>NUCLEOTIDE SEQUENCE [LARGE SCALE GENOMIC DNA]</scope>
    <source>
        <strain evidence="1 2">CBS 83496</strain>
    </source>
</reference>
<sequence>MSLFDHATEIDQLRRRTVGFQHKILYDVFIVFIDEGAGLDTMYSSIILQTAHRVDSAAGKLMSSFELDPSSYNAAKEGDSAVTGILTRARDHPNFEERVW</sequence>
<name>A0A0D2DIE0_9EURO</name>
<dbReference type="RefSeq" id="XP_016255685.1">
    <property type="nucleotide sequence ID" value="XM_016388757.1"/>
</dbReference>
<dbReference type="GeneID" id="27341359"/>
<dbReference type="VEuPathDB" id="FungiDB:PV07_02165"/>
<dbReference type="HOGENOM" id="CLU_2305783_0_0_1"/>
<evidence type="ECO:0000313" key="2">
    <source>
        <dbReference type="Proteomes" id="UP000054466"/>
    </source>
</evidence>
<gene>
    <name evidence="1" type="ORF">PV07_02165</name>
</gene>
<dbReference type="AlphaFoldDB" id="A0A0D2DIE0"/>
<protein>
    <submittedName>
        <fullName evidence="1">Uncharacterized protein</fullName>
    </submittedName>
</protein>
<proteinExistence type="predicted"/>
<dbReference type="EMBL" id="KN847040">
    <property type="protein sequence ID" value="KIW35469.1"/>
    <property type="molecule type" value="Genomic_DNA"/>
</dbReference>
<organism evidence="1 2">
    <name type="scientific">Cladophialophora immunda</name>
    <dbReference type="NCBI Taxonomy" id="569365"/>
    <lineage>
        <taxon>Eukaryota</taxon>
        <taxon>Fungi</taxon>
        <taxon>Dikarya</taxon>
        <taxon>Ascomycota</taxon>
        <taxon>Pezizomycotina</taxon>
        <taxon>Eurotiomycetes</taxon>
        <taxon>Chaetothyriomycetidae</taxon>
        <taxon>Chaetothyriales</taxon>
        <taxon>Herpotrichiellaceae</taxon>
        <taxon>Cladophialophora</taxon>
    </lineage>
</organism>